<proteinExistence type="predicted"/>
<gene>
    <name evidence="1" type="ORF">TSPGSL018_24868</name>
</gene>
<name>A0A061RW80_9CHLO</name>
<dbReference type="EMBL" id="GBEZ01010897">
    <property type="protein sequence ID" value="JAC74831.1"/>
    <property type="molecule type" value="Transcribed_RNA"/>
</dbReference>
<protein>
    <submittedName>
        <fullName evidence="1">Uncharacterized protein</fullName>
    </submittedName>
</protein>
<evidence type="ECO:0000313" key="1">
    <source>
        <dbReference type="EMBL" id="JAC74831.1"/>
    </source>
</evidence>
<dbReference type="AlphaFoldDB" id="A0A061RW80"/>
<sequence length="35" mass="4051">MVLADFVLYEGTKPRPFQKIFAFSGFVFVLVIQLE</sequence>
<reference evidence="1" key="1">
    <citation type="submission" date="2014-05" db="EMBL/GenBank/DDBJ databases">
        <title>The transcriptome of the halophilic microalga Tetraselmis sp. GSL018 isolated from the Great Salt Lake, Utah.</title>
        <authorList>
            <person name="Jinkerson R.E."/>
            <person name="D'Adamo S."/>
            <person name="Posewitz M.C."/>
        </authorList>
    </citation>
    <scope>NUCLEOTIDE SEQUENCE</scope>
    <source>
        <strain evidence="1">GSL018</strain>
    </source>
</reference>
<accession>A0A061RW80</accession>
<feature type="non-terminal residue" evidence="1">
    <location>
        <position position="35"/>
    </location>
</feature>
<organism evidence="1">
    <name type="scientific">Tetraselmis sp. GSL018</name>
    <dbReference type="NCBI Taxonomy" id="582737"/>
    <lineage>
        <taxon>Eukaryota</taxon>
        <taxon>Viridiplantae</taxon>
        <taxon>Chlorophyta</taxon>
        <taxon>core chlorophytes</taxon>
        <taxon>Chlorodendrophyceae</taxon>
        <taxon>Chlorodendrales</taxon>
        <taxon>Chlorodendraceae</taxon>
        <taxon>Tetraselmis</taxon>
    </lineage>
</organism>